<dbReference type="EMBL" id="JAHQIW010001001">
    <property type="protein sequence ID" value="KAJ1351083.1"/>
    <property type="molecule type" value="Genomic_DNA"/>
</dbReference>
<evidence type="ECO:0000256" key="1">
    <source>
        <dbReference type="SAM" id="MobiDB-lite"/>
    </source>
</evidence>
<feature type="compositionally biased region" description="Basic and acidic residues" evidence="1">
    <location>
        <begin position="27"/>
        <end position="59"/>
    </location>
</feature>
<gene>
    <name evidence="3" type="ORF">KIN20_007029</name>
</gene>
<evidence type="ECO:0000313" key="4">
    <source>
        <dbReference type="Proteomes" id="UP001196413"/>
    </source>
</evidence>
<sequence length="119" mass="13267">MRVKTVFVFAVCSFLFVVALESKKATDEVKNKKTKGGKDRNEECKAKMTMKAEKHREARTYSGIDSIPEGNVSKNIREFFLSSFSCPTKYQDGGCGPKRQTIQLDLRTIAPMGPGPLES</sequence>
<feature type="signal peptide" evidence="2">
    <location>
        <begin position="1"/>
        <end position="19"/>
    </location>
</feature>
<dbReference type="Proteomes" id="UP001196413">
    <property type="component" value="Unassembled WGS sequence"/>
</dbReference>
<name>A0AAD5M5V1_PARTN</name>
<evidence type="ECO:0008006" key="5">
    <source>
        <dbReference type="Google" id="ProtNLM"/>
    </source>
</evidence>
<organism evidence="3 4">
    <name type="scientific">Parelaphostrongylus tenuis</name>
    <name type="common">Meningeal worm</name>
    <dbReference type="NCBI Taxonomy" id="148309"/>
    <lineage>
        <taxon>Eukaryota</taxon>
        <taxon>Metazoa</taxon>
        <taxon>Ecdysozoa</taxon>
        <taxon>Nematoda</taxon>
        <taxon>Chromadorea</taxon>
        <taxon>Rhabditida</taxon>
        <taxon>Rhabditina</taxon>
        <taxon>Rhabditomorpha</taxon>
        <taxon>Strongyloidea</taxon>
        <taxon>Metastrongylidae</taxon>
        <taxon>Parelaphostrongylus</taxon>
    </lineage>
</organism>
<feature type="chain" id="PRO_5042124804" description="Secreted protein" evidence="2">
    <location>
        <begin position="20"/>
        <end position="119"/>
    </location>
</feature>
<accession>A0AAD5M5V1</accession>
<protein>
    <recommendedName>
        <fullName evidence="5">Secreted protein</fullName>
    </recommendedName>
</protein>
<feature type="region of interest" description="Disordered" evidence="1">
    <location>
        <begin position="27"/>
        <end position="64"/>
    </location>
</feature>
<keyword evidence="2" id="KW-0732">Signal</keyword>
<comment type="caution">
    <text evidence="3">The sequence shown here is derived from an EMBL/GenBank/DDBJ whole genome shotgun (WGS) entry which is preliminary data.</text>
</comment>
<proteinExistence type="predicted"/>
<dbReference type="AlphaFoldDB" id="A0AAD5M5V1"/>
<keyword evidence="4" id="KW-1185">Reference proteome</keyword>
<evidence type="ECO:0000313" key="3">
    <source>
        <dbReference type="EMBL" id="KAJ1351083.1"/>
    </source>
</evidence>
<reference evidence="3" key="1">
    <citation type="submission" date="2021-06" db="EMBL/GenBank/DDBJ databases">
        <title>Parelaphostrongylus tenuis whole genome reference sequence.</title>
        <authorList>
            <person name="Garwood T.J."/>
            <person name="Larsen P.A."/>
            <person name="Fountain-Jones N.M."/>
            <person name="Garbe J.R."/>
            <person name="Macchietto M.G."/>
            <person name="Kania S.A."/>
            <person name="Gerhold R.W."/>
            <person name="Richards J.E."/>
            <person name="Wolf T.M."/>
        </authorList>
    </citation>
    <scope>NUCLEOTIDE SEQUENCE</scope>
    <source>
        <strain evidence="3">MNPRO001-30</strain>
        <tissue evidence="3">Meninges</tissue>
    </source>
</reference>
<evidence type="ECO:0000256" key="2">
    <source>
        <dbReference type="SAM" id="SignalP"/>
    </source>
</evidence>